<evidence type="ECO:0000313" key="1">
    <source>
        <dbReference type="EMBL" id="VEF02403.1"/>
    </source>
</evidence>
<gene>
    <name evidence="1" type="ORF">NCTC10296_01775</name>
</gene>
<dbReference type="KEGG" id="nci:NCTC10296_01775"/>
<dbReference type="Proteomes" id="UP000279284">
    <property type="component" value="Chromosome"/>
</dbReference>
<dbReference type="EMBL" id="LR134313">
    <property type="protein sequence ID" value="VEF02403.1"/>
    <property type="molecule type" value="Genomic_DNA"/>
</dbReference>
<dbReference type="STRING" id="493.BWD07_02505"/>
<organism evidence="1 2">
    <name type="scientific">Neisseria canis</name>
    <dbReference type="NCBI Taxonomy" id="493"/>
    <lineage>
        <taxon>Bacteria</taxon>
        <taxon>Pseudomonadati</taxon>
        <taxon>Pseudomonadota</taxon>
        <taxon>Betaproteobacteria</taxon>
        <taxon>Neisseriales</taxon>
        <taxon>Neisseriaceae</taxon>
        <taxon>Neisseria</taxon>
    </lineage>
</organism>
<proteinExistence type="predicted"/>
<keyword evidence="2" id="KW-1185">Reference proteome</keyword>
<dbReference type="RefSeq" id="WP_085415802.1">
    <property type="nucleotide sequence ID" value="NZ_CAUJPY010000007.1"/>
</dbReference>
<evidence type="ECO:0000313" key="2">
    <source>
        <dbReference type="Proteomes" id="UP000279284"/>
    </source>
</evidence>
<accession>A0A448D9Y5</accession>
<reference evidence="1 2" key="1">
    <citation type="submission" date="2018-12" db="EMBL/GenBank/DDBJ databases">
        <authorList>
            <consortium name="Pathogen Informatics"/>
        </authorList>
    </citation>
    <scope>NUCLEOTIDE SEQUENCE [LARGE SCALE GENOMIC DNA]</scope>
    <source>
        <strain evidence="1 2">NCTC10296</strain>
    </source>
</reference>
<dbReference type="AlphaFoldDB" id="A0A448D9Y5"/>
<protein>
    <submittedName>
        <fullName evidence="1">Uncharacterized protein</fullName>
    </submittedName>
</protein>
<name>A0A448D9Y5_9NEIS</name>
<sequence>MNILEKLRSNATSAKYQVFNPNGADYLFEGTLLYQHKSDDGKHVLVKVYESRKGKFVVEDKTCKPVKVHVTSDWLSIFGTIGYDEWAKNIYRELGIEEFQRI</sequence>